<evidence type="ECO:0000313" key="3">
    <source>
        <dbReference type="Proteomes" id="UP000556026"/>
    </source>
</evidence>
<name>A0A6V8MNI4_9BACT</name>
<protein>
    <recommendedName>
        <fullName evidence="4">Lipoprotein</fullName>
    </recommendedName>
</protein>
<comment type="caution">
    <text evidence="2">The sequence shown here is derived from an EMBL/GenBank/DDBJ whole genome shotgun (WGS) entry which is preliminary data.</text>
</comment>
<reference evidence="3" key="1">
    <citation type="submission" date="2020-06" db="EMBL/GenBank/DDBJ databases">
        <title>Draft genomic sequence of Geomonas sp. Red330.</title>
        <authorList>
            <person name="Itoh H."/>
            <person name="Zhenxing X."/>
            <person name="Ushijima N."/>
            <person name="Masuda Y."/>
            <person name="Shiratori Y."/>
            <person name="Senoo K."/>
        </authorList>
    </citation>
    <scope>NUCLEOTIDE SEQUENCE [LARGE SCALE GENOMIC DNA]</scope>
    <source>
        <strain evidence="3">Red330</strain>
    </source>
</reference>
<dbReference type="Proteomes" id="UP000556026">
    <property type="component" value="Unassembled WGS sequence"/>
</dbReference>
<dbReference type="AlphaFoldDB" id="A0A6V8MNI4"/>
<dbReference type="RefSeq" id="WP_183356364.1">
    <property type="nucleotide sequence ID" value="NZ_BLXX01000016.1"/>
</dbReference>
<organism evidence="2 3">
    <name type="scientific">Geomonas silvestris</name>
    <dbReference type="NCBI Taxonomy" id="2740184"/>
    <lineage>
        <taxon>Bacteria</taxon>
        <taxon>Pseudomonadati</taxon>
        <taxon>Thermodesulfobacteriota</taxon>
        <taxon>Desulfuromonadia</taxon>
        <taxon>Geobacterales</taxon>
        <taxon>Geobacteraceae</taxon>
        <taxon>Geomonas</taxon>
    </lineage>
</organism>
<evidence type="ECO:0000313" key="2">
    <source>
        <dbReference type="EMBL" id="GFO61570.1"/>
    </source>
</evidence>
<feature type="chain" id="PRO_5028421114" description="Lipoprotein" evidence="1">
    <location>
        <begin position="19"/>
        <end position="152"/>
    </location>
</feature>
<feature type="signal peptide" evidence="1">
    <location>
        <begin position="1"/>
        <end position="18"/>
    </location>
</feature>
<evidence type="ECO:0000256" key="1">
    <source>
        <dbReference type="SAM" id="SignalP"/>
    </source>
</evidence>
<keyword evidence="3" id="KW-1185">Reference proteome</keyword>
<proteinExistence type="predicted"/>
<keyword evidence="1" id="KW-0732">Signal</keyword>
<accession>A0A6V8MNI4</accession>
<sequence>MKKLVSIALAAAFLQAGGWILDVVQVAEAAPHGVHTGVGRGGAGWSGRGEGWHGGGGWHGGYRGHGGGSFNVWLGPSWWWDPFYYPYYSNYPYYSQPPVVIQQPQEYVVPETRSQDTGYWFYCQDAKAYYPYVRRCPGGWIKVVPTPPAGEE</sequence>
<gene>
    <name evidence="2" type="ORF">GMST_38950</name>
</gene>
<evidence type="ECO:0008006" key="4">
    <source>
        <dbReference type="Google" id="ProtNLM"/>
    </source>
</evidence>
<dbReference type="EMBL" id="BLXX01000016">
    <property type="protein sequence ID" value="GFO61570.1"/>
    <property type="molecule type" value="Genomic_DNA"/>
</dbReference>